<dbReference type="Proteomes" id="UP000652307">
    <property type="component" value="Unassembled WGS sequence"/>
</dbReference>
<evidence type="ECO:0000256" key="4">
    <source>
        <dbReference type="ARBA" id="ARBA00022723"/>
    </source>
</evidence>
<dbReference type="InterPro" id="IPR040084">
    <property type="entry name" value="GTPase_Obg"/>
</dbReference>
<dbReference type="InterPro" id="IPR058240">
    <property type="entry name" value="rSAM_sf"/>
</dbReference>
<dbReference type="PROSITE" id="PS51918">
    <property type="entry name" value="RADICAL_SAM"/>
    <property type="match status" value="1"/>
</dbReference>
<sequence>MPKYTFGPIISRRLGLSLGVNNIPYKTCSYSCIYCQLGRTENFSIERREFYNWKEIVNDVERTVNELNGKVDYITFVPDGEPLLDKNIGIEISEIKKRVSPKVAVITNSSLLYLEGARSDLSESDLASVKVDATREDVWRRINRPHPKLSLSSILDGIKEFSKTYRGKLITETMLVDGVNSETKSIEEVASFINSINPAKAYISIPVRPPAEQFVKSPSPDKLVEAHEIFKRILGEEKVELLNLPEPPPPSAHGSSEDWILSVTSVHPQKLEYALNALSGITNDPEGVIARLEAEGMIKTVEYAGSKFIVRWFENRKK</sequence>
<dbReference type="EMBL" id="JADEZV010000001">
    <property type="protein sequence ID" value="MBE9390960.1"/>
    <property type="molecule type" value="Genomic_DNA"/>
</dbReference>
<dbReference type="PANTHER" id="PTHR43787:SF11">
    <property type="entry name" value="UPF0026 PROTEIN SLR1464"/>
    <property type="match status" value="1"/>
</dbReference>
<dbReference type="InterPro" id="IPR013785">
    <property type="entry name" value="Aldolase_TIM"/>
</dbReference>
<dbReference type="Proteomes" id="UP000886076">
    <property type="component" value="Unassembled WGS sequence"/>
</dbReference>
<reference evidence="10 11" key="1">
    <citation type="submission" date="2018-01" db="EMBL/GenBank/DDBJ databases">
        <title>Metagenomic assembled genomes from two thermal pools in the Uzon Caldera, Kamchatka, Russia.</title>
        <authorList>
            <person name="Wilkins L."/>
            <person name="Ettinger C."/>
        </authorList>
    </citation>
    <scope>NUCLEOTIDE SEQUENCE [LARGE SCALE GENOMIC DNA]</scope>
    <source>
        <strain evidence="10">ZAV-06</strain>
    </source>
</reference>
<evidence type="ECO:0000256" key="6">
    <source>
        <dbReference type="ARBA" id="ARBA00023014"/>
    </source>
</evidence>
<comment type="cofactor">
    <cofactor evidence="1">
        <name>[4Fe-4S] cluster</name>
        <dbReference type="ChEBI" id="CHEBI:49883"/>
    </cofactor>
</comment>
<dbReference type="GO" id="GO:0051539">
    <property type="term" value="F:4 iron, 4 sulfur cluster binding"/>
    <property type="evidence" value="ECO:0007669"/>
    <property type="project" value="UniProtKB-KW"/>
</dbReference>
<dbReference type="InterPro" id="IPR007197">
    <property type="entry name" value="rSAM"/>
</dbReference>
<dbReference type="GO" id="GO:0003824">
    <property type="term" value="F:catalytic activity"/>
    <property type="evidence" value="ECO:0007669"/>
    <property type="project" value="InterPro"/>
</dbReference>
<evidence type="ECO:0000256" key="2">
    <source>
        <dbReference type="ARBA" id="ARBA00022485"/>
    </source>
</evidence>
<evidence type="ECO:0000256" key="5">
    <source>
        <dbReference type="ARBA" id="ARBA00023004"/>
    </source>
</evidence>
<evidence type="ECO:0000313" key="11">
    <source>
        <dbReference type="Proteomes" id="UP000237153"/>
    </source>
</evidence>
<keyword evidence="2" id="KW-0004">4Fe-4S</keyword>
<evidence type="ECO:0000256" key="3">
    <source>
        <dbReference type="ARBA" id="ARBA00022691"/>
    </source>
</evidence>
<dbReference type="RefSeq" id="WP_148683468.1">
    <property type="nucleotide sequence ID" value="NZ_DSFH01000055.1"/>
</dbReference>
<protein>
    <submittedName>
        <fullName evidence="10">Radical SAM protein</fullName>
    </submittedName>
</protein>
<comment type="caution">
    <text evidence="10">The sequence shown here is derived from an EMBL/GenBank/DDBJ whole genome shotgun (WGS) entry which is preliminary data.</text>
</comment>
<gene>
    <name evidence="10" type="ORF">C0188_00710</name>
    <name evidence="8" type="ORF">ENO39_04280</name>
    <name evidence="9" type="ORF">IOK49_02550</name>
</gene>
<keyword evidence="5" id="KW-0408">Iron</keyword>
<keyword evidence="6" id="KW-0411">Iron-sulfur</keyword>
<dbReference type="SUPFAM" id="SSF102114">
    <property type="entry name" value="Radical SAM enzymes"/>
    <property type="match status" value="1"/>
</dbReference>
<reference evidence="8" key="2">
    <citation type="journal article" date="2020" name="mSystems">
        <title>Genome- and Community-Level Interaction Insights into Carbon Utilization and Element Cycling Functions of Hydrothermarchaeota in Hydrothermal Sediment.</title>
        <authorList>
            <person name="Zhou Z."/>
            <person name="Liu Y."/>
            <person name="Xu W."/>
            <person name="Pan J."/>
            <person name="Luo Z.H."/>
            <person name="Li M."/>
        </authorList>
    </citation>
    <scope>NUCLEOTIDE SEQUENCE [LARGE SCALE GENOMIC DNA]</scope>
    <source>
        <strain evidence="8">SpSt-1261</strain>
    </source>
</reference>
<dbReference type="EMBL" id="DSFH01000055">
    <property type="protein sequence ID" value="HEW64254.1"/>
    <property type="molecule type" value="Genomic_DNA"/>
</dbReference>
<evidence type="ECO:0000259" key="7">
    <source>
        <dbReference type="PROSITE" id="PS51918"/>
    </source>
</evidence>
<dbReference type="GO" id="GO:0046872">
    <property type="term" value="F:metal ion binding"/>
    <property type="evidence" value="ECO:0007669"/>
    <property type="project" value="UniProtKB-KW"/>
</dbReference>
<proteinExistence type="predicted"/>
<reference evidence="9" key="3">
    <citation type="submission" date="2020-10" db="EMBL/GenBank/DDBJ databases">
        <title>Fervidococcus fontis strain 3639Fd - the first crenarchaeon capable of growth on lipids.</title>
        <authorList>
            <person name="Kochetkova T.V."/>
            <person name="Elcheninov A.G."/>
            <person name="Toschakov S.V."/>
            <person name="Kublanov I.V."/>
        </authorList>
    </citation>
    <scope>NUCLEOTIDE SEQUENCE</scope>
    <source>
        <strain evidence="9">3639Fd</strain>
    </source>
</reference>
<dbReference type="GeneID" id="12449285"/>
<evidence type="ECO:0000313" key="10">
    <source>
        <dbReference type="EMBL" id="PMB76034.1"/>
    </source>
</evidence>
<dbReference type="EMBL" id="PNIM01000002">
    <property type="protein sequence ID" value="PMB76034.1"/>
    <property type="molecule type" value="Genomic_DNA"/>
</dbReference>
<evidence type="ECO:0000313" key="8">
    <source>
        <dbReference type="EMBL" id="HEW64254.1"/>
    </source>
</evidence>
<dbReference type="SFLD" id="SFLDS00029">
    <property type="entry name" value="Radical_SAM"/>
    <property type="match status" value="1"/>
</dbReference>
<keyword evidence="3" id="KW-0949">S-adenosyl-L-methionine</keyword>
<evidence type="ECO:0000256" key="1">
    <source>
        <dbReference type="ARBA" id="ARBA00001966"/>
    </source>
</evidence>
<evidence type="ECO:0000313" key="9">
    <source>
        <dbReference type="EMBL" id="MBE9390960.1"/>
    </source>
</evidence>
<dbReference type="SFLD" id="SFLDG01083">
    <property type="entry name" value="Uncharacterised_Radical_SAM_Su"/>
    <property type="match status" value="1"/>
</dbReference>
<dbReference type="Proteomes" id="UP000237153">
    <property type="component" value="Unassembled WGS sequence"/>
</dbReference>
<dbReference type="CDD" id="cd01335">
    <property type="entry name" value="Radical_SAM"/>
    <property type="match status" value="1"/>
</dbReference>
<dbReference type="AlphaFoldDB" id="A0A2J6N3X0"/>
<name>A0A2J6N3X0_9CREN</name>
<keyword evidence="4" id="KW-0479">Metal-binding</keyword>
<dbReference type="Gene3D" id="3.20.20.70">
    <property type="entry name" value="Aldolase class I"/>
    <property type="match status" value="1"/>
</dbReference>
<dbReference type="PANTHER" id="PTHR43787">
    <property type="entry name" value="FEMO COFACTOR BIOSYNTHESIS PROTEIN NIFB-RELATED"/>
    <property type="match status" value="1"/>
</dbReference>
<feature type="domain" description="Radical SAM core" evidence="7">
    <location>
        <begin position="8"/>
        <end position="237"/>
    </location>
</feature>
<organism evidence="10 11">
    <name type="scientific">Fervidicoccus fontis</name>
    <dbReference type="NCBI Taxonomy" id="683846"/>
    <lineage>
        <taxon>Archaea</taxon>
        <taxon>Thermoproteota</taxon>
        <taxon>Thermoprotei</taxon>
        <taxon>Fervidicoccales</taxon>
        <taxon>Fervidicoccaceae</taxon>
        <taxon>Fervidicoccus</taxon>
    </lineage>
</organism>
<dbReference type="Pfam" id="PF04055">
    <property type="entry name" value="Radical_SAM"/>
    <property type="match status" value="1"/>
</dbReference>
<accession>A0A2J6N3X0</accession>